<dbReference type="OrthoDB" id="7289984at2759"/>
<evidence type="ECO:0000313" key="4">
    <source>
        <dbReference type="EMBL" id="EJT75668.1"/>
    </source>
</evidence>
<gene>
    <name evidence="5" type="primary">20346058</name>
    <name evidence="4" type="ORF">GGTG_05600</name>
</gene>
<protein>
    <recommendedName>
        <fullName evidence="7">Aflatoxin biosynthesis ketoreductase nor-1</fullName>
    </recommendedName>
</protein>
<dbReference type="Gene3D" id="3.40.50.720">
    <property type="entry name" value="NAD(P)-binding Rossmann-like Domain"/>
    <property type="match status" value="1"/>
</dbReference>
<dbReference type="InterPro" id="IPR051468">
    <property type="entry name" value="Fungal_SecMetab_SDRs"/>
</dbReference>
<dbReference type="EMBL" id="GL385397">
    <property type="protein sequence ID" value="EJT75668.1"/>
    <property type="molecule type" value="Genomic_DNA"/>
</dbReference>
<keyword evidence="2" id="KW-0521">NADP</keyword>
<dbReference type="InterPro" id="IPR020904">
    <property type="entry name" value="Sc_DH/Rdtase_CS"/>
</dbReference>
<dbReference type="SUPFAM" id="SSF51735">
    <property type="entry name" value="NAD(P)-binding Rossmann-fold domains"/>
    <property type="match status" value="1"/>
</dbReference>
<evidence type="ECO:0000256" key="3">
    <source>
        <dbReference type="ARBA" id="ARBA00023002"/>
    </source>
</evidence>
<dbReference type="PANTHER" id="PTHR43544">
    <property type="entry name" value="SHORT-CHAIN DEHYDROGENASE/REDUCTASE"/>
    <property type="match status" value="1"/>
</dbReference>
<dbReference type="Proteomes" id="UP000006039">
    <property type="component" value="Unassembled WGS sequence"/>
</dbReference>
<dbReference type="Pfam" id="PF00106">
    <property type="entry name" value="adh_short"/>
    <property type="match status" value="1"/>
</dbReference>
<name>J3NWD6_GAET3</name>
<dbReference type="InterPro" id="IPR002347">
    <property type="entry name" value="SDR_fam"/>
</dbReference>
<evidence type="ECO:0000256" key="1">
    <source>
        <dbReference type="ARBA" id="ARBA00006484"/>
    </source>
</evidence>
<evidence type="ECO:0000313" key="5">
    <source>
        <dbReference type="EnsemblFungi" id="EJT75668"/>
    </source>
</evidence>
<reference evidence="4" key="3">
    <citation type="submission" date="2010-09" db="EMBL/GenBank/DDBJ databases">
        <title>Annotation of Gaeumannomyces graminis var. tritici R3-111a-1.</title>
        <authorList>
            <consortium name="The Broad Institute Genome Sequencing Platform"/>
            <person name="Ma L.-J."/>
            <person name="Dead R."/>
            <person name="Young S.K."/>
            <person name="Zeng Q."/>
            <person name="Gargeya S."/>
            <person name="Fitzgerald M."/>
            <person name="Haas B."/>
            <person name="Abouelleil A."/>
            <person name="Alvarado L."/>
            <person name="Arachchi H.M."/>
            <person name="Berlin A."/>
            <person name="Brown A."/>
            <person name="Chapman S.B."/>
            <person name="Chen Z."/>
            <person name="Dunbar C."/>
            <person name="Freedman E."/>
            <person name="Gearin G."/>
            <person name="Gellesch M."/>
            <person name="Goldberg J."/>
            <person name="Griggs A."/>
            <person name="Gujja S."/>
            <person name="Heiman D."/>
            <person name="Howarth C."/>
            <person name="Larson L."/>
            <person name="Lui A."/>
            <person name="MacDonald P.J.P."/>
            <person name="Mehta T."/>
            <person name="Montmayeur A."/>
            <person name="Murphy C."/>
            <person name="Neiman D."/>
            <person name="Pearson M."/>
            <person name="Priest M."/>
            <person name="Roberts A."/>
            <person name="Saif S."/>
            <person name="Shea T."/>
            <person name="Shenoy N."/>
            <person name="Sisk P."/>
            <person name="Stolte C."/>
            <person name="Sykes S."/>
            <person name="Yandava C."/>
            <person name="Wortman J."/>
            <person name="Nusbaum C."/>
            <person name="Birren B."/>
        </authorList>
    </citation>
    <scope>NUCLEOTIDE SEQUENCE</scope>
    <source>
        <strain evidence="4">R3-111a-1</strain>
    </source>
</reference>
<dbReference type="FunCoup" id="J3NWD6">
    <property type="interactions" value="64"/>
</dbReference>
<dbReference type="PANTHER" id="PTHR43544:SF7">
    <property type="entry name" value="NADB-LER2"/>
    <property type="match status" value="1"/>
</dbReference>
<dbReference type="AlphaFoldDB" id="J3NWD6"/>
<dbReference type="RefSeq" id="XP_009221668.1">
    <property type="nucleotide sequence ID" value="XM_009223404.1"/>
</dbReference>
<dbReference type="eggNOG" id="KOG1611">
    <property type="taxonomic scope" value="Eukaryota"/>
</dbReference>
<dbReference type="VEuPathDB" id="FungiDB:GGTG_05600"/>
<comment type="similarity">
    <text evidence="1">Belongs to the short-chain dehydrogenases/reductases (SDR) family.</text>
</comment>
<dbReference type="HOGENOM" id="CLU_010194_9_1_1"/>
<keyword evidence="6" id="KW-1185">Reference proteome</keyword>
<evidence type="ECO:0008006" key="7">
    <source>
        <dbReference type="Google" id="ProtNLM"/>
    </source>
</evidence>
<evidence type="ECO:0000256" key="2">
    <source>
        <dbReference type="ARBA" id="ARBA00022857"/>
    </source>
</evidence>
<dbReference type="CDD" id="cd05325">
    <property type="entry name" value="carb_red_sniffer_like_SDR_c"/>
    <property type="match status" value="1"/>
</dbReference>
<evidence type="ECO:0000313" key="6">
    <source>
        <dbReference type="Proteomes" id="UP000006039"/>
    </source>
</evidence>
<dbReference type="EnsemblFungi" id="EJT75668">
    <property type="protein sequence ID" value="EJT75668"/>
    <property type="gene ID" value="GGTG_05600"/>
</dbReference>
<reference evidence="5" key="5">
    <citation type="submission" date="2018-04" db="UniProtKB">
        <authorList>
            <consortium name="EnsemblFungi"/>
        </authorList>
    </citation>
    <scope>IDENTIFICATION</scope>
    <source>
        <strain evidence="5">R3-111a-1</strain>
    </source>
</reference>
<keyword evidence="3" id="KW-0560">Oxidoreductase</keyword>
<dbReference type="PROSITE" id="PS00061">
    <property type="entry name" value="ADH_SHORT"/>
    <property type="match status" value="1"/>
</dbReference>
<proteinExistence type="inferred from homology"/>
<reference evidence="4" key="2">
    <citation type="submission" date="2010-07" db="EMBL/GenBank/DDBJ databases">
        <authorList>
            <consortium name="The Broad Institute Genome Sequencing Platform"/>
            <consortium name="Broad Institute Genome Sequencing Center for Infectious Disease"/>
            <person name="Ma L.-J."/>
            <person name="Dead R."/>
            <person name="Young S."/>
            <person name="Zeng Q."/>
            <person name="Koehrsen M."/>
            <person name="Alvarado L."/>
            <person name="Berlin A."/>
            <person name="Chapman S.B."/>
            <person name="Chen Z."/>
            <person name="Freedman E."/>
            <person name="Gellesch M."/>
            <person name="Goldberg J."/>
            <person name="Griggs A."/>
            <person name="Gujja S."/>
            <person name="Heilman E.R."/>
            <person name="Heiman D."/>
            <person name="Hepburn T."/>
            <person name="Howarth C."/>
            <person name="Jen D."/>
            <person name="Larson L."/>
            <person name="Mehta T."/>
            <person name="Neiman D."/>
            <person name="Pearson M."/>
            <person name="Roberts A."/>
            <person name="Saif S."/>
            <person name="Shea T."/>
            <person name="Shenoy N."/>
            <person name="Sisk P."/>
            <person name="Stolte C."/>
            <person name="Sykes S."/>
            <person name="Walk T."/>
            <person name="White J."/>
            <person name="Yandava C."/>
            <person name="Haas B."/>
            <person name="Nusbaum C."/>
            <person name="Birren B."/>
        </authorList>
    </citation>
    <scope>NUCLEOTIDE SEQUENCE</scope>
    <source>
        <strain evidence="4">R3-111a-1</strain>
    </source>
</reference>
<sequence length="273" mass="27297">MSANTVYVITGANKGIGRGIIAILLQRPATTVLALVRDPAAETSATLASLPAAPGSALHVLPLDAAIGSDGGGSSSATAYTPQLATLAAAAGVSRVDVVVANAGGSSGYKTVLDTEPADAAHDFAVNAVGPLRLFRAAWPLLMLSAAGGGGGGGDATAAAGAKFVYMTSSVGSIAGQREESFPSTAYGMSKAAANWLLVKIGVELGPSGLSVMALHPGWVKTSMGQGIADAIGFPEPPMTVEDSARACVEQIDRLGPETSGRFVSHDGKILPW</sequence>
<dbReference type="GO" id="GO:0016491">
    <property type="term" value="F:oxidoreductase activity"/>
    <property type="evidence" value="ECO:0007669"/>
    <property type="project" value="UniProtKB-KW"/>
</dbReference>
<reference evidence="5" key="4">
    <citation type="journal article" date="2015" name="G3 (Bethesda)">
        <title>Genome sequences of three phytopathogenic species of the Magnaporthaceae family of fungi.</title>
        <authorList>
            <person name="Okagaki L.H."/>
            <person name="Nunes C.C."/>
            <person name="Sailsbery J."/>
            <person name="Clay B."/>
            <person name="Brown D."/>
            <person name="John T."/>
            <person name="Oh Y."/>
            <person name="Young N."/>
            <person name="Fitzgerald M."/>
            <person name="Haas B.J."/>
            <person name="Zeng Q."/>
            <person name="Young S."/>
            <person name="Adiconis X."/>
            <person name="Fan L."/>
            <person name="Levin J.Z."/>
            <person name="Mitchell T.K."/>
            <person name="Okubara P.A."/>
            <person name="Farman M.L."/>
            <person name="Kohn L.M."/>
            <person name="Birren B."/>
            <person name="Ma L.-J."/>
            <person name="Dean R.A."/>
        </authorList>
    </citation>
    <scope>NUCLEOTIDE SEQUENCE</scope>
    <source>
        <strain evidence="5">R3-111a-1</strain>
    </source>
</reference>
<dbReference type="GeneID" id="20346058"/>
<accession>J3NWD6</accession>
<dbReference type="GO" id="GO:0005737">
    <property type="term" value="C:cytoplasm"/>
    <property type="evidence" value="ECO:0007669"/>
    <property type="project" value="TreeGrafter"/>
</dbReference>
<organism evidence="4">
    <name type="scientific">Gaeumannomyces tritici (strain R3-111a-1)</name>
    <name type="common">Wheat and barley take-all root rot fungus</name>
    <name type="synonym">Gaeumannomyces graminis var. tritici</name>
    <dbReference type="NCBI Taxonomy" id="644352"/>
    <lineage>
        <taxon>Eukaryota</taxon>
        <taxon>Fungi</taxon>
        <taxon>Dikarya</taxon>
        <taxon>Ascomycota</taxon>
        <taxon>Pezizomycotina</taxon>
        <taxon>Sordariomycetes</taxon>
        <taxon>Sordariomycetidae</taxon>
        <taxon>Magnaporthales</taxon>
        <taxon>Magnaporthaceae</taxon>
        <taxon>Gaeumannomyces</taxon>
    </lineage>
</organism>
<reference evidence="6" key="1">
    <citation type="submission" date="2010-07" db="EMBL/GenBank/DDBJ databases">
        <title>The genome sequence of Gaeumannomyces graminis var. tritici strain R3-111a-1.</title>
        <authorList>
            <consortium name="The Broad Institute Genome Sequencing Platform"/>
            <person name="Ma L.-J."/>
            <person name="Dead R."/>
            <person name="Young S."/>
            <person name="Zeng Q."/>
            <person name="Koehrsen M."/>
            <person name="Alvarado L."/>
            <person name="Berlin A."/>
            <person name="Chapman S.B."/>
            <person name="Chen Z."/>
            <person name="Freedman E."/>
            <person name="Gellesch M."/>
            <person name="Goldberg J."/>
            <person name="Griggs A."/>
            <person name="Gujja S."/>
            <person name="Heilman E.R."/>
            <person name="Heiman D."/>
            <person name="Hepburn T."/>
            <person name="Howarth C."/>
            <person name="Jen D."/>
            <person name="Larson L."/>
            <person name="Mehta T."/>
            <person name="Neiman D."/>
            <person name="Pearson M."/>
            <person name="Roberts A."/>
            <person name="Saif S."/>
            <person name="Shea T."/>
            <person name="Shenoy N."/>
            <person name="Sisk P."/>
            <person name="Stolte C."/>
            <person name="Sykes S."/>
            <person name="Walk T."/>
            <person name="White J."/>
            <person name="Yandava C."/>
            <person name="Haas B."/>
            <person name="Nusbaum C."/>
            <person name="Birren B."/>
        </authorList>
    </citation>
    <scope>NUCLEOTIDE SEQUENCE [LARGE SCALE GENOMIC DNA]</scope>
    <source>
        <strain evidence="6">R3-111a-1</strain>
    </source>
</reference>
<dbReference type="InterPro" id="IPR036291">
    <property type="entry name" value="NAD(P)-bd_dom_sf"/>
</dbReference>
<dbReference type="PRINTS" id="PR00081">
    <property type="entry name" value="GDHRDH"/>
</dbReference>